<accession>A0A7Y8GXT2</accession>
<name>A0A7Y8GXT2_9BURK</name>
<gene>
    <name evidence="1" type="ORF">F3K02_16255</name>
</gene>
<reference evidence="1 2" key="1">
    <citation type="submission" date="2019-09" db="EMBL/GenBank/DDBJ databases">
        <title>Hydrogenophaga aromatica sp. nov., isolated from a para-xylene-degrading enrichment culture.</title>
        <authorList>
            <person name="Tancsics A."/>
            <person name="Banerjee S."/>
        </authorList>
    </citation>
    <scope>NUCLEOTIDE SEQUENCE [LARGE SCALE GENOMIC DNA]</scope>
    <source>
        <strain evidence="1 2">D2P1</strain>
    </source>
</reference>
<sequence length="106" mass="12401">MKVYFQHGSTLDRLETDPRFDAGFPAEVVTMYRRRIQQLRASLNERDILQSRALDTRPVPDRGTDFQSIFLCDGMRLVLHLLGPKPRREVAILEIIQVKQPVRRLK</sequence>
<dbReference type="RefSeq" id="WP_177136691.1">
    <property type="nucleotide sequence ID" value="NZ_VYGV01000015.1"/>
</dbReference>
<dbReference type="EMBL" id="VYGV01000015">
    <property type="protein sequence ID" value="NWF46792.1"/>
    <property type="molecule type" value="Genomic_DNA"/>
</dbReference>
<keyword evidence="2" id="KW-1185">Reference proteome</keyword>
<evidence type="ECO:0000313" key="2">
    <source>
        <dbReference type="Proteomes" id="UP000545507"/>
    </source>
</evidence>
<evidence type="ECO:0000313" key="1">
    <source>
        <dbReference type="EMBL" id="NWF46792.1"/>
    </source>
</evidence>
<dbReference type="Proteomes" id="UP000545507">
    <property type="component" value="Unassembled WGS sequence"/>
</dbReference>
<comment type="caution">
    <text evidence="1">The sequence shown here is derived from an EMBL/GenBank/DDBJ whole genome shotgun (WGS) entry which is preliminary data.</text>
</comment>
<protein>
    <submittedName>
        <fullName evidence="1">Uncharacterized protein</fullName>
    </submittedName>
</protein>
<proteinExistence type="predicted"/>
<dbReference type="AlphaFoldDB" id="A0A7Y8GXT2"/>
<organism evidence="1 2">
    <name type="scientific">Hydrogenophaga aromaticivorans</name>
    <dbReference type="NCBI Taxonomy" id="2610898"/>
    <lineage>
        <taxon>Bacteria</taxon>
        <taxon>Pseudomonadati</taxon>
        <taxon>Pseudomonadota</taxon>
        <taxon>Betaproteobacteria</taxon>
        <taxon>Burkholderiales</taxon>
        <taxon>Comamonadaceae</taxon>
        <taxon>Hydrogenophaga</taxon>
    </lineage>
</organism>